<keyword evidence="2" id="KW-0812">Transmembrane</keyword>
<dbReference type="SUPFAM" id="SSF50965">
    <property type="entry name" value="Galactose oxidase, central domain"/>
    <property type="match status" value="1"/>
</dbReference>
<feature type="region of interest" description="Disordered" evidence="1">
    <location>
        <begin position="515"/>
        <end position="539"/>
    </location>
</feature>
<sequence length="1019" mass="109544">MRHLQRALGLLALARLLHGQALPYNPTQLSLPTNSSTLYMFRPSSQSPNQAQLLTLDISGSLSSGSLPWKTVSETLPFLQEDEALPYTPTVQEDGSITVTTGNCSEGAEGLLLWRYSNDGGSWTQSEAGINSMSDAVGAQYLASSIAFSELVNSSLETTNVYVFGGMCPTGATSTNAWQGAAEYSNSMLTLSPAGDDASTYQVSTLENRGPPISQAGVSITPLAPTYTLDSSGDPHTQQQDFVLLGGHTQTAFINTSSVAVFSLPQQSWSFMPVEQPSDAKSDLVRRSSAEVTPRSGHTAVLSEDGSSIVLFGGWVGDVNTPATPQLAVLKLGDGYGGSGDWKWTIPSNANQGLSGSAGIYGHGAAMLPGGVMMVVGGYEISTATARRFRRSSSANTSNYFYNVTSNTWLDSYTVPAGQQTQSSSGTGPLSTTSQKVGLGAGLGVGAALLISVVGVYFWYSRRVKSAREDRERALLTHSSDGSSFGQMEQPFLDTGGIDGRGGEGFALGRFWPAQGQQHPRPPPTQHTTGVFVNVPSPTRGLRRGVAAKNYQYQAAPRYDDNRMSHGSGNIHPIAEQENEDEVMSIKSSGEQLDDAEAKLREIERVLHGVEDPFVDPMPNPLGSHPVSPEMGETETVRRVPTGASRLVIPARKPVPGASQAPNWIAEPELEEEGGVSPSRTEDRTSSTLSEMSQRSAVSNDSIQRTMSTRTGAILAAAMASQRRSVVLDGPPIQERTQTMSTDASYRQTRARSSTAGSFTPGMLDMAERDSFTTARTNFAQLQSEGEALLGGRPPLDPDDPYQRAMAAQNPSQPTAQAPSYSRGAPPMASRRRPGLLGSLRRVLNVAERSFSLTGSAEQYRDDPQSTSSSPTKERGGMIGQTPRRAVSDGGALLRQKRGQQDWDEKDWAPYRDNPEDWGEPAPSVDKRQAEEDWDVEGAANKRDFQVMFTVPKARLRVVNDDMDRASLRSASDSAVSRSGSTKELRREESVRIQKGASEGLRLPSTEEEKEEMEKEKAA</sequence>
<dbReference type="GeneID" id="89925924"/>
<keyword evidence="2" id="KW-0472">Membrane</keyword>
<feature type="compositionally biased region" description="Polar residues" evidence="1">
    <location>
        <begin position="809"/>
        <end position="820"/>
    </location>
</feature>
<evidence type="ECO:0000256" key="2">
    <source>
        <dbReference type="SAM" id="Phobius"/>
    </source>
</evidence>
<accession>A0AAV9PDA4</accession>
<keyword evidence="2" id="KW-1133">Transmembrane helix</keyword>
<feature type="signal peptide" evidence="3">
    <location>
        <begin position="1"/>
        <end position="19"/>
    </location>
</feature>
<feature type="compositionally biased region" description="Low complexity" evidence="1">
    <location>
        <begin position="968"/>
        <end position="980"/>
    </location>
</feature>
<feature type="region of interest" description="Disordered" evidence="1">
    <location>
        <begin position="786"/>
        <end position="833"/>
    </location>
</feature>
<evidence type="ECO:0000313" key="4">
    <source>
        <dbReference type="EMBL" id="KAK5171434.1"/>
    </source>
</evidence>
<dbReference type="AlphaFoldDB" id="A0AAV9PDA4"/>
<gene>
    <name evidence="4" type="ORF">LTR77_004578</name>
</gene>
<feature type="compositionally biased region" description="Polar residues" evidence="1">
    <location>
        <begin position="686"/>
        <end position="705"/>
    </location>
</feature>
<evidence type="ECO:0000313" key="5">
    <source>
        <dbReference type="Proteomes" id="UP001337655"/>
    </source>
</evidence>
<proteinExistence type="predicted"/>
<keyword evidence="3" id="KW-0732">Signal</keyword>
<evidence type="ECO:0008006" key="6">
    <source>
        <dbReference type="Google" id="ProtNLM"/>
    </source>
</evidence>
<feature type="chain" id="PRO_5043541445" description="Galactose oxidase" evidence="3">
    <location>
        <begin position="20"/>
        <end position="1019"/>
    </location>
</feature>
<feature type="transmembrane region" description="Helical" evidence="2">
    <location>
        <begin position="437"/>
        <end position="460"/>
    </location>
</feature>
<dbReference type="EMBL" id="JAVRRT010000006">
    <property type="protein sequence ID" value="KAK5171434.1"/>
    <property type="molecule type" value="Genomic_DNA"/>
</dbReference>
<dbReference type="InterPro" id="IPR015915">
    <property type="entry name" value="Kelch-typ_b-propeller"/>
</dbReference>
<feature type="region of interest" description="Disordered" evidence="1">
    <location>
        <begin position="966"/>
        <end position="1019"/>
    </location>
</feature>
<evidence type="ECO:0000256" key="1">
    <source>
        <dbReference type="SAM" id="MobiDB-lite"/>
    </source>
</evidence>
<name>A0AAV9PDA4_9PEZI</name>
<feature type="region of interest" description="Disordered" evidence="1">
    <location>
        <begin position="854"/>
        <end position="934"/>
    </location>
</feature>
<evidence type="ECO:0000256" key="3">
    <source>
        <dbReference type="SAM" id="SignalP"/>
    </source>
</evidence>
<organism evidence="4 5">
    <name type="scientific">Saxophila tyrrhenica</name>
    <dbReference type="NCBI Taxonomy" id="1690608"/>
    <lineage>
        <taxon>Eukaryota</taxon>
        <taxon>Fungi</taxon>
        <taxon>Dikarya</taxon>
        <taxon>Ascomycota</taxon>
        <taxon>Pezizomycotina</taxon>
        <taxon>Dothideomycetes</taxon>
        <taxon>Dothideomycetidae</taxon>
        <taxon>Mycosphaerellales</taxon>
        <taxon>Extremaceae</taxon>
        <taxon>Saxophila</taxon>
    </lineage>
</organism>
<feature type="region of interest" description="Disordered" evidence="1">
    <location>
        <begin position="612"/>
        <end position="636"/>
    </location>
</feature>
<protein>
    <recommendedName>
        <fullName evidence="6">Galactose oxidase</fullName>
    </recommendedName>
</protein>
<feature type="compositionally biased region" description="Basic and acidic residues" evidence="1">
    <location>
        <begin position="899"/>
        <end position="915"/>
    </location>
</feature>
<feature type="region of interest" description="Disordered" evidence="1">
    <location>
        <begin position="653"/>
        <end position="705"/>
    </location>
</feature>
<dbReference type="RefSeq" id="XP_064660462.1">
    <property type="nucleotide sequence ID" value="XM_064801832.1"/>
</dbReference>
<dbReference type="InterPro" id="IPR011043">
    <property type="entry name" value="Gal_Oxase/kelch_b-propeller"/>
</dbReference>
<feature type="compositionally biased region" description="Polar residues" evidence="1">
    <location>
        <begin position="739"/>
        <end position="758"/>
    </location>
</feature>
<reference evidence="4 5" key="1">
    <citation type="submission" date="2023-08" db="EMBL/GenBank/DDBJ databases">
        <title>Black Yeasts Isolated from many extreme environments.</title>
        <authorList>
            <person name="Coleine C."/>
            <person name="Stajich J.E."/>
            <person name="Selbmann L."/>
        </authorList>
    </citation>
    <scope>NUCLEOTIDE SEQUENCE [LARGE SCALE GENOMIC DNA]</scope>
    <source>
        <strain evidence="4 5">CCFEE 5935</strain>
    </source>
</reference>
<dbReference type="Gene3D" id="2.120.10.80">
    <property type="entry name" value="Kelch-type beta propeller"/>
    <property type="match status" value="1"/>
</dbReference>
<comment type="caution">
    <text evidence="4">The sequence shown here is derived from an EMBL/GenBank/DDBJ whole genome shotgun (WGS) entry which is preliminary data.</text>
</comment>
<feature type="region of interest" description="Disordered" evidence="1">
    <location>
        <begin position="739"/>
        <end position="763"/>
    </location>
</feature>
<feature type="compositionally biased region" description="Basic and acidic residues" evidence="1">
    <location>
        <begin position="981"/>
        <end position="992"/>
    </location>
</feature>
<keyword evidence="5" id="KW-1185">Reference proteome</keyword>
<dbReference type="Proteomes" id="UP001337655">
    <property type="component" value="Unassembled WGS sequence"/>
</dbReference>